<dbReference type="Proteomes" id="UP001595989">
    <property type="component" value="Unassembled WGS sequence"/>
</dbReference>
<evidence type="ECO:0000313" key="7">
    <source>
        <dbReference type="EMBL" id="MFC4556747.1"/>
    </source>
</evidence>
<gene>
    <name evidence="7" type="ORF">ACFO3D_00815</name>
</gene>
<evidence type="ECO:0000256" key="4">
    <source>
        <dbReference type="PROSITE-ProRule" id="PRU00182"/>
    </source>
</evidence>
<dbReference type="Gene3D" id="3.10.290.10">
    <property type="entry name" value="RNA-binding S4 domain"/>
    <property type="match status" value="1"/>
</dbReference>
<evidence type="ECO:0000313" key="8">
    <source>
        <dbReference type="Proteomes" id="UP001595989"/>
    </source>
</evidence>
<dbReference type="InterPro" id="IPR036986">
    <property type="entry name" value="S4_RNA-bd_sf"/>
</dbReference>
<sequence>MRLDKLLSNMGYGSRKDVKSMIKKKKVTMNGSVPRNSNLQVDPFKDEVKVEGEQVQYRKYIYLMMHKPPGYLSATEDARDKTVIDLVPESYQHFKPHPVGRLDKDTEGLLLITNDGELTHKLLSPKKDIEKLYFAKIKGRVTEADVKKFQEGIVLDDGYKTQPAKLTIIHSREQSEVEVTITEGKFHQVKRMFEAVDKQVVYLKRLRMGKLILDETLRPGYIRELTEAELNYCLYIKKNN</sequence>
<proteinExistence type="inferred from homology"/>
<dbReference type="EMBL" id="JBHSFU010000001">
    <property type="protein sequence ID" value="MFC4556747.1"/>
    <property type="molecule type" value="Genomic_DNA"/>
</dbReference>
<dbReference type="NCBIfam" id="TIGR00093">
    <property type="entry name" value="pseudouridine synthase"/>
    <property type="match status" value="1"/>
</dbReference>
<dbReference type="RefSeq" id="WP_390292673.1">
    <property type="nucleotide sequence ID" value="NZ_JBHSFU010000001.1"/>
</dbReference>
<protein>
    <recommendedName>
        <fullName evidence="5">Pseudouridine synthase</fullName>
        <ecNumber evidence="5">5.4.99.-</ecNumber>
    </recommendedName>
</protein>
<evidence type="ECO:0000256" key="5">
    <source>
        <dbReference type="RuleBase" id="RU003887"/>
    </source>
</evidence>
<keyword evidence="2 4" id="KW-0694">RNA-binding</keyword>
<dbReference type="SMART" id="SM00363">
    <property type="entry name" value="S4"/>
    <property type="match status" value="1"/>
</dbReference>
<dbReference type="InterPro" id="IPR020103">
    <property type="entry name" value="PsdUridine_synth_cat_dom_sf"/>
</dbReference>
<dbReference type="InterPro" id="IPR006145">
    <property type="entry name" value="PsdUridine_synth_RsuA/RluA"/>
</dbReference>
<feature type="domain" description="RNA-binding S4" evidence="6">
    <location>
        <begin position="1"/>
        <end position="59"/>
    </location>
</feature>
<organism evidence="7 8">
    <name type="scientific">Virgibacillus kekensis</name>
    <dbReference type="NCBI Taxonomy" id="202261"/>
    <lineage>
        <taxon>Bacteria</taxon>
        <taxon>Bacillati</taxon>
        <taxon>Bacillota</taxon>
        <taxon>Bacilli</taxon>
        <taxon>Bacillales</taxon>
        <taxon>Bacillaceae</taxon>
        <taxon>Virgibacillus</taxon>
    </lineage>
</organism>
<dbReference type="Gene3D" id="3.30.70.1560">
    <property type="entry name" value="Alpha-L RNA-binding motif"/>
    <property type="match status" value="1"/>
</dbReference>
<keyword evidence="3 5" id="KW-0413">Isomerase</keyword>
<dbReference type="InterPro" id="IPR002942">
    <property type="entry name" value="S4_RNA-bd"/>
</dbReference>
<dbReference type="CDD" id="cd02553">
    <property type="entry name" value="PseudoU_synth_RsuA"/>
    <property type="match status" value="1"/>
</dbReference>
<dbReference type="InterPro" id="IPR000748">
    <property type="entry name" value="PsdUridine_synth_RsuA/RluB/E/F"/>
</dbReference>
<dbReference type="GO" id="GO:0016853">
    <property type="term" value="F:isomerase activity"/>
    <property type="evidence" value="ECO:0007669"/>
    <property type="project" value="UniProtKB-KW"/>
</dbReference>
<evidence type="ECO:0000256" key="2">
    <source>
        <dbReference type="ARBA" id="ARBA00022884"/>
    </source>
</evidence>
<dbReference type="SUPFAM" id="SSF55120">
    <property type="entry name" value="Pseudouridine synthase"/>
    <property type="match status" value="1"/>
</dbReference>
<comment type="caution">
    <text evidence="7">The sequence shown here is derived from an EMBL/GenBank/DDBJ whole genome shotgun (WGS) entry which is preliminary data.</text>
</comment>
<name>A0ABV9DDC9_9BACI</name>
<dbReference type="PROSITE" id="PS01149">
    <property type="entry name" value="PSI_RSU"/>
    <property type="match status" value="1"/>
</dbReference>
<dbReference type="PROSITE" id="PS50889">
    <property type="entry name" value="S4"/>
    <property type="match status" value="1"/>
</dbReference>
<comment type="similarity">
    <text evidence="1 5">Belongs to the pseudouridine synthase RsuA family.</text>
</comment>
<dbReference type="CDD" id="cd00165">
    <property type="entry name" value="S4"/>
    <property type="match status" value="1"/>
</dbReference>
<dbReference type="Pfam" id="PF01479">
    <property type="entry name" value="S4"/>
    <property type="match status" value="1"/>
</dbReference>
<dbReference type="SUPFAM" id="SSF55174">
    <property type="entry name" value="Alpha-L RNA-binding motif"/>
    <property type="match status" value="1"/>
</dbReference>
<dbReference type="InterPro" id="IPR020094">
    <property type="entry name" value="TruA/RsuA/RluB/E/F_N"/>
</dbReference>
<dbReference type="InterPro" id="IPR018496">
    <property type="entry name" value="PsdUridine_synth_RsuA/RluB_CS"/>
</dbReference>
<dbReference type="InterPro" id="IPR050343">
    <property type="entry name" value="RsuA_PseudoU_synthase"/>
</dbReference>
<dbReference type="PANTHER" id="PTHR47683">
    <property type="entry name" value="PSEUDOURIDINE SYNTHASE FAMILY PROTEIN-RELATED"/>
    <property type="match status" value="1"/>
</dbReference>
<evidence type="ECO:0000256" key="3">
    <source>
        <dbReference type="ARBA" id="ARBA00023235"/>
    </source>
</evidence>
<dbReference type="Gene3D" id="3.30.70.580">
    <property type="entry name" value="Pseudouridine synthase I, catalytic domain, N-terminal subdomain"/>
    <property type="match status" value="1"/>
</dbReference>
<dbReference type="Pfam" id="PF00849">
    <property type="entry name" value="PseudoU_synth_2"/>
    <property type="match status" value="1"/>
</dbReference>
<evidence type="ECO:0000259" key="6">
    <source>
        <dbReference type="SMART" id="SM00363"/>
    </source>
</evidence>
<dbReference type="EC" id="5.4.99.-" evidence="5"/>
<keyword evidence="8" id="KW-1185">Reference proteome</keyword>
<reference evidence="8" key="1">
    <citation type="journal article" date="2019" name="Int. J. Syst. Evol. Microbiol.">
        <title>The Global Catalogue of Microorganisms (GCM) 10K type strain sequencing project: providing services to taxonomists for standard genome sequencing and annotation.</title>
        <authorList>
            <consortium name="The Broad Institute Genomics Platform"/>
            <consortium name="The Broad Institute Genome Sequencing Center for Infectious Disease"/>
            <person name="Wu L."/>
            <person name="Ma J."/>
        </authorList>
    </citation>
    <scope>NUCLEOTIDE SEQUENCE [LARGE SCALE GENOMIC DNA]</scope>
    <source>
        <strain evidence="8">CGMCC 4.7426</strain>
    </source>
</reference>
<accession>A0ABV9DDC9</accession>
<dbReference type="PANTHER" id="PTHR47683:SF4">
    <property type="entry name" value="PSEUDOURIDINE SYNTHASE"/>
    <property type="match status" value="1"/>
</dbReference>
<evidence type="ECO:0000256" key="1">
    <source>
        <dbReference type="ARBA" id="ARBA00008348"/>
    </source>
</evidence>
<dbReference type="InterPro" id="IPR042092">
    <property type="entry name" value="PsdUridine_s_RsuA/RluB/E/F_cat"/>
</dbReference>